<dbReference type="InterPro" id="IPR046348">
    <property type="entry name" value="SIS_dom_sf"/>
</dbReference>
<dbReference type="STRING" id="247633.GP2143_00192"/>
<evidence type="ECO:0000313" key="2">
    <source>
        <dbReference type="EMBL" id="EAW30511.1"/>
    </source>
</evidence>
<dbReference type="PROSITE" id="PS51464">
    <property type="entry name" value="SIS"/>
    <property type="match status" value="1"/>
</dbReference>
<dbReference type="SUPFAM" id="SSF53697">
    <property type="entry name" value="SIS domain"/>
    <property type="match status" value="1"/>
</dbReference>
<reference evidence="2 3" key="1">
    <citation type="journal article" date="2010" name="J. Bacteriol.">
        <title>Genome sequence of the oligotrophic marine Gammaproteobacterium HTCC2143, isolated from the Oregon Coast.</title>
        <authorList>
            <person name="Oh H.M."/>
            <person name="Kang I."/>
            <person name="Ferriera S."/>
            <person name="Giovannoni S.J."/>
            <person name="Cho J.C."/>
        </authorList>
    </citation>
    <scope>NUCLEOTIDE SEQUENCE [LARGE SCALE GENOMIC DNA]</scope>
    <source>
        <strain evidence="2 3">HTCC2143</strain>
    </source>
</reference>
<dbReference type="GO" id="GO:0097367">
    <property type="term" value="F:carbohydrate derivative binding"/>
    <property type="evidence" value="ECO:0007669"/>
    <property type="project" value="InterPro"/>
</dbReference>
<comment type="caution">
    <text evidence="2">The sequence shown here is derived from an EMBL/GenBank/DDBJ whole genome shotgun (WGS) entry which is preliminary data.</text>
</comment>
<dbReference type="PANTHER" id="PTHR30390:SF6">
    <property type="entry name" value="DNAA INITIATOR-ASSOCIATING PROTEIN DIAA"/>
    <property type="match status" value="1"/>
</dbReference>
<dbReference type="CDD" id="cd05006">
    <property type="entry name" value="SIS_GmhA"/>
    <property type="match status" value="1"/>
</dbReference>
<dbReference type="eggNOG" id="COG0279">
    <property type="taxonomic scope" value="Bacteria"/>
</dbReference>
<dbReference type="InterPro" id="IPR050099">
    <property type="entry name" value="SIS_GmhA/DiaA_subfam"/>
</dbReference>
<sequence length="199" mass="21844">MDSNQLVIDLFHSSIDVTMRTLDEQATRVSECGSMMVRCLLNEHKILCCGEGISGAITQVFCTHLLNRFDYERPGLPAFNLSADATTVTALTGDSGFKDIFAHQIRALGQSGDLLFVISNGDNSGTTLEAIKAAHDRDMPVICLSNQLSNDFSALLQPEDIELQVPSSSKARIIETQLQIVNYLSELIDQHLFGSHQTQ</sequence>
<dbReference type="AlphaFoldDB" id="A0YER6"/>
<dbReference type="OrthoDB" id="9810929at2"/>
<proteinExistence type="predicted"/>
<dbReference type="Proteomes" id="UP000004931">
    <property type="component" value="Unassembled WGS sequence"/>
</dbReference>
<dbReference type="PANTHER" id="PTHR30390">
    <property type="entry name" value="SEDOHEPTULOSE 7-PHOSPHATE ISOMERASE / DNAA INITIATOR-ASSOCIATING FACTOR FOR REPLICATION INITIATION"/>
    <property type="match status" value="1"/>
</dbReference>
<keyword evidence="3" id="KW-1185">Reference proteome</keyword>
<gene>
    <name evidence="2" type="primary">gmhA</name>
    <name evidence="2" type="ORF">GP2143_00192</name>
</gene>
<evidence type="ECO:0000259" key="1">
    <source>
        <dbReference type="PROSITE" id="PS51464"/>
    </source>
</evidence>
<protein>
    <submittedName>
        <fullName evidence="2">Phosphoheptose isomerase</fullName>
        <ecNumber evidence="2">5.3.1.-</ecNumber>
    </submittedName>
</protein>
<dbReference type="EC" id="5.3.1.-" evidence="2"/>
<accession>A0YER6</accession>
<dbReference type="Pfam" id="PF13580">
    <property type="entry name" value="SIS_2"/>
    <property type="match status" value="1"/>
</dbReference>
<feature type="domain" description="SIS" evidence="1">
    <location>
        <begin position="36"/>
        <end position="198"/>
    </location>
</feature>
<name>A0YER6_9GAMM</name>
<dbReference type="Gene3D" id="3.40.50.10490">
    <property type="entry name" value="Glucose-6-phosphate isomerase like protein, domain 1"/>
    <property type="match status" value="1"/>
</dbReference>
<dbReference type="InterPro" id="IPR035461">
    <property type="entry name" value="GmhA/DiaA"/>
</dbReference>
<dbReference type="EMBL" id="AAVT01000007">
    <property type="protein sequence ID" value="EAW30511.1"/>
    <property type="molecule type" value="Genomic_DNA"/>
</dbReference>
<dbReference type="GO" id="GO:0016853">
    <property type="term" value="F:isomerase activity"/>
    <property type="evidence" value="ECO:0007669"/>
    <property type="project" value="UniProtKB-KW"/>
</dbReference>
<dbReference type="InterPro" id="IPR001347">
    <property type="entry name" value="SIS_dom"/>
</dbReference>
<evidence type="ECO:0000313" key="3">
    <source>
        <dbReference type="Proteomes" id="UP000004931"/>
    </source>
</evidence>
<dbReference type="GO" id="GO:1901135">
    <property type="term" value="P:carbohydrate derivative metabolic process"/>
    <property type="evidence" value="ECO:0007669"/>
    <property type="project" value="InterPro"/>
</dbReference>
<keyword evidence="2" id="KW-0413">Isomerase</keyword>
<organism evidence="2 3">
    <name type="scientific">marine gamma proteobacterium HTCC2143</name>
    <dbReference type="NCBI Taxonomy" id="247633"/>
    <lineage>
        <taxon>Bacteria</taxon>
        <taxon>Pseudomonadati</taxon>
        <taxon>Pseudomonadota</taxon>
        <taxon>Gammaproteobacteria</taxon>
        <taxon>Cellvibrionales</taxon>
        <taxon>Spongiibacteraceae</taxon>
        <taxon>BD1-7 clade</taxon>
    </lineage>
</organism>